<dbReference type="InterPro" id="IPR000146">
    <property type="entry name" value="FBPase_class-1"/>
</dbReference>
<dbReference type="GO" id="GO:0006000">
    <property type="term" value="P:fructose metabolic process"/>
    <property type="evidence" value="ECO:0007669"/>
    <property type="project" value="TreeGrafter"/>
</dbReference>
<evidence type="ECO:0000256" key="1">
    <source>
        <dbReference type="ARBA" id="ARBA00001273"/>
    </source>
</evidence>
<evidence type="ECO:0000256" key="7">
    <source>
        <dbReference type="ARBA" id="ARBA00023277"/>
    </source>
</evidence>
<keyword evidence="14" id="KW-1185">Reference proteome</keyword>
<evidence type="ECO:0000259" key="12">
    <source>
        <dbReference type="Pfam" id="PF18913"/>
    </source>
</evidence>
<feature type="domain" description="Fructose-1-6-bisphosphatase class I N-terminal" evidence="11">
    <location>
        <begin position="6"/>
        <end position="197"/>
    </location>
</feature>
<feature type="binding site" evidence="9">
    <location>
        <position position="91"/>
    </location>
    <ligand>
        <name>Mg(2+)</name>
        <dbReference type="ChEBI" id="CHEBI:18420"/>
        <label>1</label>
    </ligand>
</feature>
<dbReference type="GO" id="GO:0006002">
    <property type="term" value="P:fructose 6-phosphate metabolic process"/>
    <property type="evidence" value="ECO:0007669"/>
    <property type="project" value="TreeGrafter"/>
</dbReference>
<dbReference type="PANTHER" id="PTHR11556:SF35">
    <property type="entry name" value="SEDOHEPTULOSE-1,7-BISPHOSPHATASE, CHLOROPLASTIC"/>
    <property type="match status" value="1"/>
</dbReference>
<keyword evidence="5 9" id="KW-0378">Hydrolase</keyword>
<feature type="binding site" evidence="9">
    <location>
        <position position="284"/>
    </location>
    <ligand>
        <name>Mg(2+)</name>
        <dbReference type="ChEBI" id="CHEBI:18420"/>
        <label>2</label>
    </ligand>
</feature>
<dbReference type="PANTHER" id="PTHR11556">
    <property type="entry name" value="FRUCTOSE-1,6-BISPHOSPHATASE-RELATED"/>
    <property type="match status" value="1"/>
</dbReference>
<evidence type="ECO:0000256" key="2">
    <source>
        <dbReference type="ARBA" id="ARBA00010941"/>
    </source>
</evidence>
<accession>A0A3S9XBM5</accession>
<name>A0A3S9XBM5_9GAMM</name>
<dbReference type="FunFam" id="3.30.540.10:FF:000006">
    <property type="entry name" value="Fructose-1,6-bisphosphatase class 1"/>
    <property type="match status" value="1"/>
</dbReference>
<dbReference type="GO" id="GO:0005986">
    <property type="term" value="P:sucrose biosynthetic process"/>
    <property type="evidence" value="ECO:0007669"/>
    <property type="project" value="TreeGrafter"/>
</dbReference>
<dbReference type="GO" id="GO:0005829">
    <property type="term" value="C:cytosol"/>
    <property type="evidence" value="ECO:0007669"/>
    <property type="project" value="TreeGrafter"/>
</dbReference>
<keyword evidence="4 9" id="KW-0479">Metal-binding</keyword>
<comment type="cofactor">
    <cofactor evidence="9">
        <name>Mg(2+)</name>
        <dbReference type="ChEBI" id="CHEBI:18420"/>
    </cofactor>
    <text evidence="9">Binds 2 magnesium ions per subunit.</text>
</comment>
<feature type="binding site" evidence="9">
    <location>
        <position position="113"/>
    </location>
    <ligand>
        <name>Mg(2+)</name>
        <dbReference type="ChEBI" id="CHEBI:18420"/>
        <label>2</label>
    </ligand>
</feature>
<dbReference type="RefSeq" id="WP_127162023.1">
    <property type="nucleotide sequence ID" value="NZ_CP029822.1"/>
</dbReference>
<comment type="similarity">
    <text evidence="2 9 10">Belongs to the FBPase class 1 family.</text>
</comment>
<evidence type="ECO:0000256" key="10">
    <source>
        <dbReference type="RuleBase" id="RU000508"/>
    </source>
</evidence>
<dbReference type="NCBIfam" id="NF006780">
    <property type="entry name" value="PRK09293.1-4"/>
    <property type="match status" value="1"/>
</dbReference>
<comment type="subcellular location">
    <subcellularLocation>
        <location evidence="9">Cytoplasm</location>
    </subcellularLocation>
</comment>
<dbReference type="PIRSF" id="PIRSF500210">
    <property type="entry name" value="FBPtase"/>
    <property type="match status" value="1"/>
</dbReference>
<dbReference type="Pfam" id="PF18913">
    <property type="entry name" value="FBPase_C"/>
    <property type="match status" value="1"/>
</dbReference>
<comment type="subunit">
    <text evidence="9">Homotetramer.</text>
</comment>
<gene>
    <name evidence="9" type="primary">fbp</name>
    <name evidence="13" type="ORF">DM558_03230</name>
</gene>
<dbReference type="SUPFAM" id="SSF56655">
    <property type="entry name" value="Carbohydrate phosphatase"/>
    <property type="match status" value="1"/>
</dbReference>
<evidence type="ECO:0000256" key="8">
    <source>
        <dbReference type="ARBA" id="ARBA00024331"/>
    </source>
</evidence>
<keyword evidence="7 9" id="KW-0119">Carbohydrate metabolism</keyword>
<evidence type="ECO:0000313" key="13">
    <source>
        <dbReference type="EMBL" id="AZS49852.1"/>
    </source>
</evidence>
<evidence type="ECO:0000256" key="6">
    <source>
        <dbReference type="ARBA" id="ARBA00022842"/>
    </source>
</evidence>
<feature type="binding site" evidence="9">
    <location>
        <position position="115"/>
    </location>
    <ligand>
        <name>Mg(2+)</name>
        <dbReference type="ChEBI" id="CHEBI:18420"/>
        <label>1</label>
    </ligand>
</feature>
<dbReference type="InterPro" id="IPR033391">
    <property type="entry name" value="FBPase_N"/>
</dbReference>
<keyword evidence="3 9" id="KW-0963">Cytoplasm</keyword>
<keyword evidence="6 9" id="KW-0460">Magnesium</keyword>
<feature type="binding site" evidence="9">
    <location>
        <position position="278"/>
    </location>
    <ligand>
        <name>substrate</name>
    </ligand>
</feature>
<evidence type="ECO:0000256" key="5">
    <source>
        <dbReference type="ARBA" id="ARBA00022801"/>
    </source>
</evidence>
<organism evidence="13 14">
    <name type="scientific">Entomomonas moraniae</name>
    <dbReference type="NCBI Taxonomy" id="2213226"/>
    <lineage>
        <taxon>Bacteria</taxon>
        <taxon>Pseudomonadati</taxon>
        <taxon>Pseudomonadota</taxon>
        <taxon>Gammaproteobacteria</taxon>
        <taxon>Pseudomonadales</taxon>
        <taxon>Pseudomonadaceae</taxon>
        <taxon>Entomomonas</taxon>
    </lineage>
</organism>
<dbReference type="EMBL" id="CP029822">
    <property type="protein sequence ID" value="AZS49852.1"/>
    <property type="molecule type" value="Genomic_DNA"/>
</dbReference>
<dbReference type="GO" id="GO:0042132">
    <property type="term" value="F:fructose 1,6-bisphosphate 1-phosphatase activity"/>
    <property type="evidence" value="ECO:0007669"/>
    <property type="project" value="UniProtKB-UniRule"/>
</dbReference>
<evidence type="ECO:0000313" key="14">
    <source>
        <dbReference type="Proteomes" id="UP000273143"/>
    </source>
</evidence>
<evidence type="ECO:0000256" key="9">
    <source>
        <dbReference type="HAMAP-Rule" id="MF_01855"/>
    </source>
</evidence>
<feature type="binding site" evidence="9">
    <location>
        <begin position="116"/>
        <end position="119"/>
    </location>
    <ligand>
        <name>substrate</name>
    </ligand>
</feature>
<dbReference type="PIRSF" id="PIRSF000904">
    <property type="entry name" value="FBPtase_SBPase"/>
    <property type="match status" value="1"/>
</dbReference>
<dbReference type="AlphaFoldDB" id="A0A3S9XBM5"/>
<dbReference type="CDD" id="cd00354">
    <property type="entry name" value="FBPase"/>
    <property type="match status" value="1"/>
</dbReference>
<comment type="catalytic activity">
    <reaction evidence="1 9">
        <text>beta-D-fructose 1,6-bisphosphate + H2O = beta-D-fructose 6-phosphate + phosphate</text>
        <dbReference type="Rhea" id="RHEA:11064"/>
        <dbReference type="ChEBI" id="CHEBI:15377"/>
        <dbReference type="ChEBI" id="CHEBI:32966"/>
        <dbReference type="ChEBI" id="CHEBI:43474"/>
        <dbReference type="ChEBI" id="CHEBI:57634"/>
        <dbReference type="EC" id="3.1.3.11"/>
    </reaction>
</comment>
<sequence>MSRITTLSRFLIEQTRNHNTPSDLRFLLEIVGRACKMINRSVTKGALGGVLGSLKTENVQGEVQKKLDVLSNEILLEANEWGGTLAGMASEEMDTVYQIPGCYPKGAYLLVFDPLDGSSNVDVNVSVGTIFSVLKCPAELLSQNEPLQEEAFLQPGVKQVAAGYAIYGPQTMLMLTMGNGVKGFTLDPELGSFVLTHDDVKVPEQTAEYAINMSNQRHWEAPVKQYVDEMLEGTEGPLGKNYNMRWIASMVADVHRILTRGGIFMYPRDAREPSKPGKLRLMYEANPMSMIIEQAGGAATNGYQRILEIQPQSLHERVAVFLGSKEEVERITHYHQQQKQ</sequence>
<evidence type="ECO:0000259" key="11">
    <source>
        <dbReference type="Pfam" id="PF00316"/>
    </source>
</evidence>
<dbReference type="GO" id="GO:0006094">
    <property type="term" value="P:gluconeogenesis"/>
    <property type="evidence" value="ECO:0007669"/>
    <property type="project" value="UniProtKB-UniRule"/>
</dbReference>
<feature type="domain" description="Fructose-1-6-bisphosphatase class 1 C-terminal" evidence="12">
    <location>
        <begin position="202"/>
        <end position="335"/>
    </location>
</feature>
<dbReference type="PRINTS" id="PR00115">
    <property type="entry name" value="F16BPHPHTASE"/>
</dbReference>
<evidence type="ECO:0000256" key="3">
    <source>
        <dbReference type="ARBA" id="ARBA00022490"/>
    </source>
</evidence>
<evidence type="ECO:0000256" key="4">
    <source>
        <dbReference type="ARBA" id="ARBA00022723"/>
    </source>
</evidence>
<comment type="caution">
    <text evidence="9">Lacks conserved residue(s) required for the propagation of feature annotation.</text>
</comment>
<reference evidence="14" key="1">
    <citation type="submission" date="2018-06" db="EMBL/GenBank/DDBJ databases">
        <title>Complete genome of Pseudomonas insecticola strain QZS01.</title>
        <authorList>
            <person name="Wang J."/>
            <person name="Su Q."/>
        </authorList>
    </citation>
    <scope>NUCLEOTIDE SEQUENCE [LARGE SCALE GENOMIC DNA]</scope>
    <source>
        <strain evidence="14">QZS01</strain>
    </source>
</reference>
<dbReference type="GO" id="GO:0000287">
    <property type="term" value="F:magnesium ion binding"/>
    <property type="evidence" value="ECO:0007669"/>
    <property type="project" value="UniProtKB-UniRule"/>
</dbReference>
<dbReference type="Proteomes" id="UP000273143">
    <property type="component" value="Chromosome"/>
</dbReference>
<dbReference type="InterPro" id="IPR028343">
    <property type="entry name" value="FBPtase"/>
</dbReference>
<dbReference type="KEGG" id="emo:DM558_03230"/>
<dbReference type="Pfam" id="PF00316">
    <property type="entry name" value="FBPase"/>
    <property type="match status" value="1"/>
</dbReference>
<dbReference type="Gene3D" id="3.40.190.80">
    <property type="match status" value="1"/>
</dbReference>
<feature type="binding site" evidence="9">
    <location>
        <position position="116"/>
    </location>
    <ligand>
        <name>Mg(2+)</name>
        <dbReference type="ChEBI" id="CHEBI:18420"/>
        <label>2</label>
    </ligand>
</feature>
<dbReference type="EC" id="3.1.3.11" evidence="9"/>
<dbReference type="InterPro" id="IPR044015">
    <property type="entry name" value="FBPase_C_dom"/>
</dbReference>
<dbReference type="FunFam" id="3.40.190.80:FF:000011">
    <property type="entry name" value="Fructose-1,6-bisphosphatase class 1"/>
    <property type="match status" value="1"/>
</dbReference>
<feature type="binding site" evidence="9">
    <location>
        <position position="212"/>
    </location>
    <ligand>
        <name>substrate</name>
    </ligand>
</feature>
<dbReference type="Gene3D" id="3.30.540.10">
    <property type="entry name" value="Fructose-1,6-Bisphosphatase, subunit A, domain 1"/>
    <property type="match status" value="1"/>
</dbReference>
<proteinExistence type="inferred from homology"/>
<dbReference type="GO" id="GO:0030388">
    <property type="term" value="P:fructose 1,6-bisphosphate metabolic process"/>
    <property type="evidence" value="ECO:0007669"/>
    <property type="project" value="TreeGrafter"/>
</dbReference>
<comment type="pathway">
    <text evidence="8">Carbohydrate biosynthesis.</text>
</comment>
<protein>
    <recommendedName>
        <fullName evidence="9">Fructose-1,6-bisphosphatase class 1</fullName>
        <shortName evidence="9">FBPase class 1</shortName>
        <ecNumber evidence="9">3.1.3.11</ecNumber>
    </recommendedName>
    <alternativeName>
        <fullName evidence="9">D-fructose-1,6-bisphosphate 1-phosphohydrolase class 1</fullName>
    </alternativeName>
</protein>
<dbReference type="HAMAP" id="MF_01855">
    <property type="entry name" value="FBPase_class1"/>
    <property type="match status" value="1"/>
</dbReference>
<dbReference type="NCBIfam" id="NF006778">
    <property type="entry name" value="PRK09293.1-1"/>
    <property type="match status" value="1"/>
</dbReference>
<feature type="binding site" evidence="9">
    <location>
        <position position="113"/>
    </location>
    <ligand>
        <name>Mg(2+)</name>
        <dbReference type="ChEBI" id="CHEBI:18420"/>
        <label>1</label>
    </ligand>
</feature>
<dbReference type="NCBIfam" id="NF006779">
    <property type="entry name" value="PRK09293.1-3"/>
    <property type="match status" value="1"/>
</dbReference>